<dbReference type="PROSITE" id="PS50112">
    <property type="entry name" value="PAS"/>
    <property type="match status" value="1"/>
</dbReference>
<dbReference type="AlphaFoldDB" id="A0A1I7CSX8"/>
<feature type="domain" description="PAS" evidence="3">
    <location>
        <begin position="14"/>
        <end position="76"/>
    </location>
</feature>
<dbReference type="NCBIfam" id="TIGR00254">
    <property type="entry name" value="GGDEF"/>
    <property type="match status" value="1"/>
</dbReference>
<dbReference type="SMART" id="SM00267">
    <property type="entry name" value="GGDEF"/>
    <property type="match status" value="1"/>
</dbReference>
<gene>
    <name evidence="6" type="ORF">SAMN04487956_16011</name>
</gene>
<name>A0A1I7CSX8_9GAMM</name>
<dbReference type="InterPro" id="IPR029787">
    <property type="entry name" value="Nucleotide_cyclase"/>
</dbReference>
<feature type="domain" description="GGDEF" evidence="5">
    <location>
        <begin position="165"/>
        <end position="295"/>
    </location>
</feature>
<dbReference type="InterPro" id="IPR000700">
    <property type="entry name" value="PAS-assoc_C"/>
</dbReference>
<dbReference type="Gene3D" id="3.30.450.20">
    <property type="entry name" value="PAS domain"/>
    <property type="match status" value="1"/>
</dbReference>
<evidence type="ECO:0000259" key="4">
    <source>
        <dbReference type="PROSITE" id="PS50113"/>
    </source>
</evidence>
<dbReference type="GO" id="GO:0003824">
    <property type="term" value="F:catalytic activity"/>
    <property type="evidence" value="ECO:0007669"/>
    <property type="project" value="UniProtKB-ARBA"/>
</dbReference>
<dbReference type="InterPro" id="IPR000014">
    <property type="entry name" value="PAS"/>
</dbReference>
<organism evidence="6 7">
    <name type="scientific">Halomonas saccharevitans</name>
    <dbReference type="NCBI Taxonomy" id="416872"/>
    <lineage>
        <taxon>Bacteria</taxon>
        <taxon>Pseudomonadati</taxon>
        <taxon>Pseudomonadota</taxon>
        <taxon>Gammaproteobacteria</taxon>
        <taxon>Oceanospirillales</taxon>
        <taxon>Halomonadaceae</taxon>
        <taxon>Halomonas</taxon>
    </lineage>
</organism>
<accession>A0A1I7CSX8</accession>
<proteinExistence type="predicted"/>
<dbReference type="PANTHER" id="PTHR44757">
    <property type="entry name" value="DIGUANYLATE CYCLASE DGCP"/>
    <property type="match status" value="1"/>
</dbReference>
<reference evidence="6 7" key="1">
    <citation type="submission" date="2016-10" db="EMBL/GenBank/DDBJ databases">
        <authorList>
            <person name="de Groot N.N."/>
        </authorList>
    </citation>
    <scope>NUCLEOTIDE SEQUENCE [LARGE SCALE GENOMIC DNA]</scope>
    <source>
        <strain evidence="6 7">CGMCC 1.6493</strain>
    </source>
</reference>
<dbReference type="InterPro" id="IPR013656">
    <property type="entry name" value="PAS_4"/>
</dbReference>
<comment type="cofactor">
    <cofactor evidence="1">
        <name>Mg(2+)</name>
        <dbReference type="ChEBI" id="CHEBI:18420"/>
    </cofactor>
</comment>
<dbReference type="FunFam" id="3.30.70.270:FF:000001">
    <property type="entry name" value="Diguanylate cyclase domain protein"/>
    <property type="match status" value="1"/>
</dbReference>
<dbReference type="CDD" id="cd01949">
    <property type="entry name" value="GGDEF"/>
    <property type="match status" value="1"/>
</dbReference>
<evidence type="ECO:0000313" key="6">
    <source>
        <dbReference type="EMBL" id="SFU02557.1"/>
    </source>
</evidence>
<dbReference type="NCBIfam" id="TIGR00229">
    <property type="entry name" value="sensory_box"/>
    <property type="match status" value="1"/>
</dbReference>
<dbReference type="InterPro" id="IPR052155">
    <property type="entry name" value="Biofilm_reg_signaling"/>
</dbReference>
<dbReference type="SUPFAM" id="SSF55785">
    <property type="entry name" value="PYP-like sensor domain (PAS domain)"/>
    <property type="match status" value="1"/>
</dbReference>
<feature type="region of interest" description="Disordered" evidence="2">
    <location>
        <begin position="280"/>
        <end position="304"/>
    </location>
</feature>
<sequence length="304" mass="34017">MTLMLEPFDNTETVIRAAPIGICVTDAEGHFEMVNPAYCDFYGYREEELLGQHFTLVVPEADHALMNDLHRRFVAGDGDMEVSHECEVLGKDGQPMNILAKAARIQDGRGEVKKVTFVVDITERKAMEQRLEYLAHHDELTGLLNRRAGLGLLEEEIQRSRRYGTALSLASCDLDHFKRVNDRHGHAMGDQVLSETARLMKETMRQHDHVIRLGGEEFLILLPGVTQEQASQAVERLRQSLATTPIAEAQIHLTLSAGIAQLQDDEEADALLERADRTLYGAKHKGRNQVQETDESHPASESAS</sequence>
<dbReference type="SMART" id="SM00091">
    <property type="entry name" value="PAS"/>
    <property type="match status" value="1"/>
</dbReference>
<evidence type="ECO:0000259" key="5">
    <source>
        <dbReference type="PROSITE" id="PS50887"/>
    </source>
</evidence>
<dbReference type="SUPFAM" id="SSF55073">
    <property type="entry name" value="Nucleotide cyclase"/>
    <property type="match status" value="1"/>
</dbReference>
<dbReference type="PANTHER" id="PTHR44757:SF2">
    <property type="entry name" value="BIOFILM ARCHITECTURE MAINTENANCE PROTEIN MBAA"/>
    <property type="match status" value="1"/>
</dbReference>
<dbReference type="CDD" id="cd00130">
    <property type="entry name" value="PAS"/>
    <property type="match status" value="1"/>
</dbReference>
<dbReference type="Pfam" id="PF08448">
    <property type="entry name" value="PAS_4"/>
    <property type="match status" value="1"/>
</dbReference>
<evidence type="ECO:0000256" key="1">
    <source>
        <dbReference type="ARBA" id="ARBA00001946"/>
    </source>
</evidence>
<evidence type="ECO:0000313" key="7">
    <source>
        <dbReference type="Proteomes" id="UP000199594"/>
    </source>
</evidence>
<dbReference type="Gene3D" id="3.30.70.270">
    <property type="match status" value="1"/>
</dbReference>
<dbReference type="InterPro" id="IPR043128">
    <property type="entry name" value="Rev_trsase/Diguanyl_cyclase"/>
</dbReference>
<feature type="domain" description="PAC" evidence="4">
    <location>
        <begin position="82"/>
        <end position="133"/>
    </location>
</feature>
<dbReference type="InterPro" id="IPR035965">
    <property type="entry name" value="PAS-like_dom_sf"/>
</dbReference>
<dbReference type="RefSeq" id="WP_089852293.1">
    <property type="nucleotide sequence ID" value="NZ_FPAQ01000060.1"/>
</dbReference>
<protein>
    <submittedName>
        <fullName evidence="6">PAS domain S-box-containing protein/diguanylate cyclase (GGDEF) domain-containing protein</fullName>
    </submittedName>
</protein>
<dbReference type="InterPro" id="IPR000160">
    <property type="entry name" value="GGDEF_dom"/>
</dbReference>
<dbReference type="Proteomes" id="UP000199594">
    <property type="component" value="Unassembled WGS sequence"/>
</dbReference>
<dbReference type="PROSITE" id="PS50113">
    <property type="entry name" value="PAC"/>
    <property type="match status" value="1"/>
</dbReference>
<evidence type="ECO:0000259" key="3">
    <source>
        <dbReference type="PROSITE" id="PS50112"/>
    </source>
</evidence>
<dbReference type="PROSITE" id="PS50887">
    <property type="entry name" value="GGDEF"/>
    <property type="match status" value="1"/>
</dbReference>
<dbReference type="OrthoDB" id="73375at2"/>
<evidence type="ECO:0000256" key="2">
    <source>
        <dbReference type="SAM" id="MobiDB-lite"/>
    </source>
</evidence>
<dbReference type="EMBL" id="FPAQ01000060">
    <property type="protein sequence ID" value="SFU02557.1"/>
    <property type="molecule type" value="Genomic_DNA"/>
</dbReference>
<dbReference type="Pfam" id="PF00990">
    <property type="entry name" value="GGDEF"/>
    <property type="match status" value="1"/>
</dbReference>